<feature type="region of interest" description="Disordered" evidence="1">
    <location>
        <begin position="1"/>
        <end position="69"/>
    </location>
</feature>
<dbReference type="EMBL" id="MCGO01000031">
    <property type="protein sequence ID" value="ORY41719.1"/>
    <property type="molecule type" value="Genomic_DNA"/>
</dbReference>
<feature type="compositionally biased region" description="Polar residues" evidence="1">
    <location>
        <begin position="55"/>
        <end position="69"/>
    </location>
</feature>
<feature type="compositionally biased region" description="Pro residues" evidence="1">
    <location>
        <begin position="22"/>
        <end position="31"/>
    </location>
</feature>
<name>A0A1Y2C3X0_9FUNG</name>
<evidence type="ECO:0000313" key="3">
    <source>
        <dbReference type="Proteomes" id="UP000193642"/>
    </source>
</evidence>
<feature type="compositionally biased region" description="Pro residues" evidence="1">
    <location>
        <begin position="1"/>
        <end position="15"/>
    </location>
</feature>
<evidence type="ECO:0000256" key="1">
    <source>
        <dbReference type="SAM" id="MobiDB-lite"/>
    </source>
</evidence>
<dbReference type="Proteomes" id="UP000193642">
    <property type="component" value="Unassembled WGS sequence"/>
</dbReference>
<accession>A0A1Y2C3X0</accession>
<gene>
    <name evidence="2" type="ORF">BCR33DRAFT_718840</name>
</gene>
<protein>
    <submittedName>
        <fullName evidence="2">Uncharacterized protein</fullName>
    </submittedName>
</protein>
<reference evidence="2 3" key="1">
    <citation type="submission" date="2016-07" db="EMBL/GenBank/DDBJ databases">
        <title>Pervasive Adenine N6-methylation of Active Genes in Fungi.</title>
        <authorList>
            <consortium name="DOE Joint Genome Institute"/>
            <person name="Mondo S.J."/>
            <person name="Dannebaum R.O."/>
            <person name="Kuo R.C."/>
            <person name="Labutti K."/>
            <person name="Haridas S."/>
            <person name="Kuo A."/>
            <person name="Salamov A."/>
            <person name="Ahrendt S.R."/>
            <person name="Lipzen A."/>
            <person name="Sullivan W."/>
            <person name="Andreopoulos W.B."/>
            <person name="Clum A."/>
            <person name="Lindquist E."/>
            <person name="Daum C."/>
            <person name="Ramamoorthy G.K."/>
            <person name="Gryganskyi A."/>
            <person name="Culley D."/>
            <person name="Magnuson J.K."/>
            <person name="James T.Y."/>
            <person name="O'Malley M.A."/>
            <person name="Stajich J.E."/>
            <person name="Spatafora J.W."/>
            <person name="Visel A."/>
            <person name="Grigoriev I.V."/>
        </authorList>
    </citation>
    <scope>NUCLEOTIDE SEQUENCE [LARGE SCALE GENOMIC DNA]</scope>
    <source>
        <strain evidence="2 3">JEL800</strain>
    </source>
</reference>
<comment type="caution">
    <text evidence="2">The sequence shown here is derived from an EMBL/GenBank/DDBJ whole genome shotgun (WGS) entry which is preliminary data.</text>
</comment>
<dbReference type="AlphaFoldDB" id="A0A1Y2C3X0"/>
<evidence type="ECO:0000313" key="2">
    <source>
        <dbReference type="EMBL" id="ORY41719.1"/>
    </source>
</evidence>
<sequence length="284" mass="31120">MPPPSLSQQFLPPPTSTLLPPIQSPYPPVNPNSPSYLPPLRSTPMSASPRYPSSDVGSAVNSHSETTRIPSSEELYGPLEIEQVTRDLKSLASLANSPLVDIHLRVFQDQTRHTDVKSIKHGIVQLIASRRRLLDECNVLDRKMCIEYLEATKQVNKKHMDYMYQYFHIGLDSGKSPLCSSPMSNLDGGLFASATASTGGGVGGGHGDGTPRIERIAKTVTDMLVHIPALNGAKDLIDELADILARQSSNLGQESSDGAEKFFDLLKFSPNFKRYAIPKRIVRI</sequence>
<keyword evidence="3" id="KW-1185">Reference proteome</keyword>
<dbReference type="OrthoDB" id="2110198at2759"/>
<organism evidence="2 3">
    <name type="scientific">Rhizoclosmatium globosum</name>
    <dbReference type="NCBI Taxonomy" id="329046"/>
    <lineage>
        <taxon>Eukaryota</taxon>
        <taxon>Fungi</taxon>
        <taxon>Fungi incertae sedis</taxon>
        <taxon>Chytridiomycota</taxon>
        <taxon>Chytridiomycota incertae sedis</taxon>
        <taxon>Chytridiomycetes</taxon>
        <taxon>Chytridiales</taxon>
        <taxon>Chytriomycetaceae</taxon>
        <taxon>Rhizoclosmatium</taxon>
    </lineage>
</organism>
<proteinExistence type="predicted"/>